<dbReference type="InterPro" id="IPR025403">
    <property type="entry name" value="TgpA-like_C"/>
</dbReference>
<proteinExistence type="predicted"/>
<feature type="region of interest" description="Disordered" evidence="1">
    <location>
        <begin position="376"/>
        <end position="398"/>
    </location>
</feature>
<accession>A0A5A5T5Q6</accession>
<feature type="transmembrane region" description="Helical" evidence="2">
    <location>
        <begin position="51"/>
        <end position="73"/>
    </location>
</feature>
<feature type="transmembrane region" description="Helical" evidence="2">
    <location>
        <begin position="253"/>
        <end position="275"/>
    </location>
</feature>
<dbReference type="OrthoDB" id="145044at2"/>
<gene>
    <name evidence="4" type="ORF">KDI_00700</name>
</gene>
<organism evidence="4 5">
    <name type="scientific">Dictyobacter arantiisoli</name>
    <dbReference type="NCBI Taxonomy" id="2014874"/>
    <lineage>
        <taxon>Bacteria</taxon>
        <taxon>Bacillati</taxon>
        <taxon>Chloroflexota</taxon>
        <taxon>Ktedonobacteria</taxon>
        <taxon>Ktedonobacterales</taxon>
        <taxon>Dictyobacteraceae</taxon>
        <taxon>Dictyobacter</taxon>
    </lineage>
</organism>
<feature type="transmembrane region" description="Helical" evidence="2">
    <location>
        <begin position="230"/>
        <end position="247"/>
    </location>
</feature>
<feature type="transmembrane region" description="Helical" evidence="2">
    <location>
        <begin position="192"/>
        <end position="210"/>
    </location>
</feature>
<keyword evidence="2" id="KW-0472">Membrane</keyword>
<dbReference type="EMBL" id="BIXY01000001">
    <property type="protein sequence ID" value="GCF06506.1"/>
    <property type="molecule type" value="Genomic_DNA"/>
</dbReference>
<feature type="transmembrane region" description="Helical" evidence="2">
    <location>
        <begin position="329"/>
        <end position="350"/>
    </location>
</feature>
<keyword evidence="5" id="KW-1185">Reference proteome</keyword>
<feature type="transmembrane region" description="Helical" evidence="2">
    <location>
        <begin position="120"/>
        <end position="140"/>
    </location>
</feature>
<evidence type="ECO:0000256" key="2">
    <source>
        <dbReference type="SAM" id="Phobius"/>
    </source>
</evidence>
<feature type="transmembrane region" description="Helical" evidence="2">
    <location>
        <begin position="152"/>
        <end position="172"/>
    </location>
</feature>
<feature type="domain" description="Protein-glutamine gamma-glutamyltransferase-like C-terminal" evidence="3">
    <location>
        <begin position="405"/>
        <end position="483"/>
    </location>
</feature>
<keyword evidence="2" id="KW-1133">Transmembrane helix</keyword>
<evidence type="ECO:0000259" key="3">
    <source>
        <dbReference type="Pfam" id="PF13559"/>
    </source>
</evidence>
<feature type="transmembrane region" description="Helical" evidence="2">
    <location>
        <begin position="21"/>
        <end position="45"/>
    </location>
</feature>
<name>A0A5A5T5Q6_9CHLR</name>
<evidence type="ECO:0000313" key="4">
    <source>
        <dbReference type="EMBL" id="GCF06506.1"/>
    </source>
</evidence>
<evidence type="ECO:0000313" key="5">
    <source>
        <dbReference type="Proteomes" id="UP000322530"/>
    </source>
</evidence>
<dbReference type="AlphaFoldDB" id="A0A5A5T5Q6"/>
<dbReference type="RefSeq" id="WP_149399151.1">
    <property type="nucleotide sequence ID" value="NZ_BIXY01000001.1"/>
</dbReference>
<comment type="caution">
    <text evidence="4">The sequence shown here is derived from an EMBL/GenBank/DDBJ whole genome shotgun (WGS) entry which is preliminary data.</text>
</comment>
<evidence type="ECO:0000256" key="1">
    <source>
        <dbReference type="SAM" id="MobiDB-lite"/>
    </source>
</evidence>
<dbReference type="Proteomes" id="UP000322530">
    <property type="component" value="Unassembled WGS sequence"/>
</dbReference>
<protein>
    <recommendedName>
        <fullName evidence="3">Protein-glutamine gamma-glutamyltransferase-like C-terminal domain-containing protein</fullName>
    </recommendedName>
</protein>
<dbReference type="Pfam" id="PF13559">
    <property type="entry name" value="DUF4129"/>
    <property type="match status" value="1"/>
</dbReference>
<feature type="transmembrane region" description="Helical" evidence="2">
    <location>
        <begin position="280"/>
        <end position="300"/>
    </location>
</feature>
<sequence length="519" mass="58844">MRLFKPALTDRTTLPAHIASRWIEILAIPLTSALMETQALFLLISLFTTQIMGTVDAIGTNSILCILLFFHWWAMWREARNQRRGIQIDPTRRFPFTSVDVVAIVLALAVFGVTHISDEGYLVTVLVGIVLIGWAWKRGIDRTRAGYDEDHIILWFKIGFGILLFIMFFSLLGKADHTDNAFDASDQLLRNLPIFFLSGFIALSYTRIAAIRQERERQQLPLKMAGTNRWLTTLTITWILLILASIGTEFLPAALLITLLTPLWLVSGFLIQILFTVLGWLTYLIALGLALLIALLARLFPGGSISQGPAKLSRPPASTPPPVDNLSVLIFHILLVIAAIALLIGLAMYVQKHRRRSKGDMQEEEEIREGLNAAQIRKERRQQRQQSQPTTGALIEADPDSARARYRAFLRTMAEKDEHLARQPDETPAEYQQRFLIETGYKLPAATEEDVPTDATILTSLTQAYTRERYGGRQTQPEQRQYLHQWVPHLLQRLSAYLAVTPKTITHRPYQASRWGEDE</sequence>
<feature type="transmembrane region" description="Helical" evidence="2">
    <location>
        <begin position="94"/>
        <end position="114"/>
    </location>
</feature>
<keyword evidence="2" id="KW-0812">Transmembrane</keyword>
<reference evidence="4 5" key="1">
    <citation type="submission" date="2019-01" db="EMBL/GenBank/DDBJ databases">
        <title>Draft genome sequence of Dictyobacter sp. Uno17.</title>
        <authorList>
            <person name="Wang C.M."/>
            <person name="Zheng Y."/>
            <person name="Sakai Y."/>
            <person name="Abe K."/>
            <person name="Yokota A."/>
            <person name="Yabe S."/>
        </authorList>
    </citation>
    <scope>NUCLEOTIDE SEQUENCE [LARGE SCALE GENOMIC DNA]</scope>
    <source>
        <strain evidence="4 5">Uno17</strain>
    </source>
</reference>